<dbReference type="Pfam" id="PF01419">
    <property type="entry name" value="Jacalin"/>
    <property type="match status" value="1"/>
</dbReference>
<comment type="similarity">
    <text evidence="1">Belongs to the jacalin lectin family.</text>
</comment>
<evidence type="ECO:0000259" key="3">
    <source>
        <dbReference type="PROSITE" id="PS51752"/>
    </source>
</evidence>
<name>A0AA38TRG4_9ASTR</name>
<keyword evidence="2" id="KW-0430">Lectin</keyword>
<accession>A0AA38TRG4</accession>
<gene>
    <name evidence="4" type="ORF">OSB04_001510</name>
</gene>
<dbReference type="Gene3D" id="2.100.10.30">
    <property type="entry name" value="Jacalin-like lectin domain"/>
    <property type="match status" value="1"/>
</dbReference>
<comment type="caution">
    <text evidence="4">The sequence shown here is derived from an EMBL/GenBank/DDBJ whole genome shotgun (WGS) entry which is preliminary data.</text>
</comment>
<dbReference type="EMBL" id="JARYMX010000001">
    <property type="protein sequence ID" value="KAJ9565544.1"/>
    <property type="molecule type" value="Genomic_DNA"/>
</dbReference>
<dbReference type="InterPro" id="IPR036404">
    <property type="entry name" value="Jacalin-like_lectin_dom_sf"/>
</dbReference>
<dbReference type="CDD" id="cd09612">
    <property type="entry name" value="Jacalin"/>
    <property type="match status" value="1"/>
</dbReference>
<evidence type="ECO:0000313" key="5">
    <source>
        <dbReference type="Proteomes" id="UP001172457"/>
    </source>
</evidence>
<dbReference type="PANTHER" id="PTHR46506">
    <property type="entry name" value="OS05G0143600 PROTEIN"/>
    <property type="match status" value="1"/>
</dbReference>
<evidence type="ECO:0000256" key="2">
    <source>
        <dbReference type="ARBA" id="ARBA00022734"/>
    </source>
</evidence>
<sequence length="165" mass="17517">MYNIRSLLFKNLSVPTFEGRNMATSGNVEVGPWGGTGGAPWRFQPNGRITAIYIASGVCIDSIRFTYVDGQGTQSSPTYGGQGGGRQTIAFDNDEEIRQISGTIGEYLGVTVVTSLTITTNKRVWPTYGADGGTSFSLPVVVGKFVGFFGNSGDFLNSIGAILQP</sequence>
<dbReference type="InterPro" id="IPR001229">
    <property type="entry name" value="Jacalin-like_lectin_dom"/>
</dbReference>
<evidence type="ECO:0000313" key="4">
    <source>
        <dbReference type="EMBL" id="KAJ9565544.1"/>
    </source>
</evidence>
<feature type="domain" description="Jacalin-type lectin" evidence="3">
    <location>
        <begin position="27"/>
        <end position="165"/>
    </location>
</feature>
<dbReference type="PROSITE" id="PS51752">
    <property type="entry name" value="JACALIN_LECTIN"/>
    <property type="match status" value="1"/>
</dbReference>
<dbReference type="SMART" id="SM00915">
    <property type="entry name" value="Jacalin"/>
    <property type="match status" value="1"/>
</dbReference>
<dbReference type="SUPFAM" id="SSF51101">
    <property type="entry name" value="Mannose-binding lectins"/>
    <property type="match status" value="1"/>
</dbReference>
<evidence type="ECO:0000256" key="1">
    <source>
        <dbReference type="ARBA" id="ARBA00006568"/>
    </source>
</evidence>
<proteinExistence type="inferred from homology"/>
<protein>
    <recommendedName>
        <fullName evidence="3">Jacalin-type lectin domain-containing protein</fullName>
    </recommendedName>
</protein>
<dbReference type="GO" id="GO:0030246">
    <property type="term" value="F:carbohydrate binding"/>
    <property type="evidence" value="ECO:0007669"/>
    <property type="project" value="UniProtKB-KW"/>
</dbReference>
<keyword evidence="5" id="KW-1185">Reference proteome</keyword>
<dbReference type="Proteomes" id="UP001172457">
    <property type="component" value="Chromosome 1"/>
</dbReference>
<dbReference type="InterPro" id="IPR033734">
    <property type="entry name" value="Jacalin-like_lectin_dom_plant"/>
</dbReference>
<dbReference type="AlphaFoldDB" id="A0AA38TRG4"/>
<organism evidence="4 5">
    <name type="scientific">Centaurea solstitialis</name>
    <name type="common">yellow star-thistle</name>
    <dbReference type="NCBI Taxonomy" id="347529"/>
    <lineage>
        <taxon>Eukaryota</taxon>
        <taxon>Viridiplantae</taxon>
        <taxon>Streptophyta</taxon>
        <taxon>Embryophyta</taxon>
        <taxon>Tracheophyta</taxon>
        <taxon>Spermatophyta</taxon>
        <taxon>Magnoliopsida</taxon>
        <taxon>eudicotyledons</taxon>
        <taxon>Gunneridae</taxon>
        <taxon>Pentapetalae</taxon>
        <taxon>asterids</taxon>
        <taxon>campanulids</taxon>
        <taxon>Asterales</taxon>
        <taxon>Asteraceae</taxon>
        <taxon>Carduoideae</taxon>
        <taxon>Cardueae</taxon>
        <taxon>Centaureinae</taxon>
        <taxon>Centaurea</taxon>
    </lineage>
</organism>
<reference evidence="4" key="1">
    <citation type="submission" date="2023-03" db="EMBL/GenBank/DDBJ databases">
        <title>Chromosome-scale reference genome and RAD-based genetic map of yellow starthistle (Centaurea solstitialis) reveal putative structural variation and QTLs associated with invader traits.</title>
        <authorList>
            <person name="Reatini B."/>
            <person name="Cang F.A."/>
            <person name="Jiang Q."/>
            <person name="Mckibben M.T.W."/>
            <person name="Barker M.S."/>
            <person name="Rieseberg L.H."/>
            <person name="Dlugosch K.M."/>
        </authorList>
    </citation>
    <scope>NUCLEOTIDE SEQUENCE</scope>
    <source>
        <strain evidence="4">CAN-66</strain>
        <tissue evidence="4">Leaf</tissue>
    </source>
</reference>